<evidence type="ECO:0000313" key="3">
    <source>
        <dbReference type="Proteomes" id="UP000092600"/>
    </source>
</evidence>
<reference evidence="2 3" key="1">
    <citation type="journal article" date="2016" name="DNA Res.">
        <title>The draft genome of MD-2 pineapple using hybrid error correction of long reads.</title>
        <authorList>
            <person name="Redwan R.M."/>
            <person name="Saidin A."/>
            <person name="Kumar S.V."/>
        </authorList>
    </citation>
    <scope>NUCLEOTIDE SEQUENCE [LARGE SCALE GENOMIC DNA]</scope>
    <source>
        <strain evidence="3">cv. MD2</strain>
        <tissue evidence="2">Leaf</tissue>
    </source>
</reference>
<dbReference type="STRING" id="4615.A0A199VKM9"/>
<dbReference type="EMBL" id="LSRQ01001509">
    <property type="protein sequence ID" value="OAY77563.1"/>
    <property type="molecule type" value="Genomic_DNA"/>
</dbReference>
<protein>
    <submittedName>
        <fullName evidence="2">UPF0415 protein</fullName>
    </submittedName>
</protein>
<dbReference type="AlphaFoldDB" id="A0A199VKM9"/>
<dbReference type="Pfam" id="PF07000">
    <property type="entry name" value="DUF1308"/>
    <property type="match status" value="1"/>
</dbReference>
<name>A0A199VKM9_ANACO</name>
<comment type="caution">
    <text evidence="2">The sequence shown here is derived from an EMBL/GenBank/DDBJ whole genome shotgun (WGS) entry which is preliminary data.</text>
</comment>
<evidence type="ECO:0000313" key="2">
    <source>
        <dbReference type="EMBL" id="OAY77563.1"/>
    </source>
</evidence>
<evidence type="ECO:0000259" key="1">
    <source>
        <dbReference type="Pfam" id="PF07000"/>
    </source>
</evidence>
<dbReference type="PANTHER" id="PTHR13379:SF0">
    <property type="entry name" value="UPF0415 PROTEIN C7ORF25"/>
    <property type="match status" value="1"/>
</dbReference>
<organism evidence="2 3">
    <name type="scientific">Ananas comosus</name>
    <name type="common">Pineapple</name>
    <name type="synonym">Ananas ananas</name>
    <dbReference type="NCBI Taxonomy" id="4615"/>
    <lineage>
        <taxon>Eukaryota</taxon>
        <taxon>Viridiplantae</taxon>
        <taxon>Streptophyta</taxon>
        <taxon>Embryophyta</taxon>
        <taxon>Tracheophyta</taxon>
        <taxon>Spermatophyta</taxon>
        <taxon>Magnoliopsida</taxon>
        <taxon>Liliopsida</taxon>
        <taxon>Poales</taxon>
        <taxon>Bromeliaceae</taxon>
        <taxon>Bromelioideae</taxon>
        <taxon>Ananas</taxon>
    </lineage>
</organism>
<dbReference type="InterPro" id="IPR010733">
    <property type="entry name" value="DUF1308"/>
</dbReference>
<sequence length="439" mass="48002">MASSDPDEALDSAATRCLSLLRRVASSPKLPPPLNASLRRLIAAELRSLLLRPRPLPCPLSSNLGHLEAVFHVVLHPAIHGVSRVARPLGPVPVHVDVACSLRRAPAWVFVSDRNPSHVSWRGSPGERGRGVHARVAEALAAARAAARALRPEKLLFVFAHGVGDGVAGGLVDEFGAAEIGFFDELEVFEELEGGWMGVRMVDSELLQWAESRKPRVFEIDIRGEFVDVRDRALSSVNLNLEDEEELDLSDPFSSLISKIRPNCTSSENVINFDTTAMIALVSGISNCGTEQLLKGPENEMRARFKSNYDFVIMQAKSELQHPILPELENVIAGKKGIVCQSVCSEFKEIASMCGGPSEKIRADKLVKRLLVVPDSPSMRLMDLPTTRKLALKNKIVFGTGDHWRAPTLTANMGFVRAVSQTSMSLLTIEHRPRALIGI</sequence>
<proteinExistence type="predicted"/>
<dbReference type="Proteomes" id="UP000092600">
    <property type="component" value="Unassembled WGS sequence"/>
</dbReference>
<feature type="domain" description="DUF1308" evidence="1">
    <location>
        <begin position="271"/>
        <end position="436"/>
    </location>
</feature>
<gene>
    <name evidence="2" type="ORF">ACMD2_17753</name>
</gene>
<accession>A0A199VKM9</accession>
<dbReference type="PANTHER" id="PTHR13379">
    <property type="entry name" value="UNCHARACTERIZED DUF1308"/>
    <property type="match status" value="1"/>
</dbReference>